<dbReference type="SUPFAM" id="SSF55008">
    <property type="entry name" value="HMA, heavy metal-associated domain"/>
    <property type="match status" value="1"/>
</dbReference>
<feature type="transmembrane region" description="Helical" evidence="8">
    <location>
        <begin position="389"/>
        <end position="414"/>
    </location>
</feature>
<dbReference type="InterPro" id="IPR023214">
    <property type="entry name" value="HAD_sf"/>
</dbReference>
<comment type="catalytic activity">
    <reaction evidence="7">
        <text>Zn(2+)(in) + ATP + H2O = Zn(2+)(out) + ADP + phosphate + H(+)</text>
        <dbReference type="Rhea" id="RHEA:20621"/>
        <dbReference type="ChEBI" id="CHEBI:15377"/>
        <dbReference type="ChEBI" id="CHEBI:15378"/>
        <dbReference type="ChEBI" id="CHEBI:29105"/>
        <dbReference type="ChEBI" id="CHEBI:30616"/>
        <dbReference type="ChEBI" id="CHEBI:43474"/>
        <dbReference type="ChEBI" id="CHEBI:456216"/>
        <dbReference type="EC" id="7.2.2.12"/>
    </reaction>
</comment>
<dbReference type="Gene3D" id="3.30.70.100">
    <property type="match status" value="1"/>
</dbReference>
<dbReference type="NCBIfam" id="TIGR01494">
    <property type="entry name" value="ATPase_P-type"/>
    <property type="match status" value="1"/>
</dbReference>
<dbReference type="Gene3D" id="3.40.50.1000">
    <property type="entry name" value="HAD superfamily/HAD-like"/>
    <property type="match status" value="1"/>
</dbReference>
<evidence type="ECO:0000256" key="8">
    <source>
        <dbReference type="RuleBase" id="RU362081"/>
    </source>
</evidence>
<dbReference type="InterPro" id="IPR001757">
    <property type="entry name" value="P_typ_ATPase"/>
</dbReference>
<comment type="subcellular location">
    <subcellularLocation>
        <location evidence="8">Cell membrane</location>
    </subcellularLocation>
    <subcellularLocation>
        <location evidence="1">Membrane</location>
    </subcellularLocation>
</comment>
<dbReference type="PRINTS" id="PR00119">
    <property type="entry name" value="CATATPASE"/>
</dbReference>
<comment type="caution">
    <text evidence="11">The sequence shown here is derived from an EMBL/GenBank/DDBJ whole genome shotgun (WGS) entry which is preliminary data.</text>
</comment>
<keyword evidence="4 8" id="KW-1133">Transmembrane helix</keyword>
<dbReference type="Pfam" id="PF00702">
    <property type="entry name" value="Hydrolase"/>
    <property type="match status" value="1"/>
</dbReference>
<accession>A0ABV7TQ91</accession>
<dbReference type="SUPFAM" id="SSF56784">
    <property type="entry name" value="HAD-like"/>
    <property type="match status" value="1"/>
</dbReference>
<keyword evidence="8" id="KW-1003">Cell membrane</keyword>
<evidence type="ECO:0000259" key="10">
    <source>
        <dbReference type="Pfam" id="PF00122"/>
    </source>
</evidence>
<keyword evidence="12" id="KW-1185">Reference proteome</keyword>
<dbReference type="Proteomes" id="UP001595636">
    <property type="component" value="Unassembled WGS sequence"/>
</dbReference>
<dbReference type="Gene3D" id="3.40.1110.10">
    <property type="entry name" value="Calcium-transporting ATPase, cytoplasmic domain N"/>
    <property type="match status" value="1"/>
</dbReference>
<evidence type="ECO:0000256" key="9">
    <source>
        <dbReference type="SAM" id="MobiDB-lite"/>
    </source>
</evidence>
<feature type="transmembrane region" description="Helical" evidence="8">
    <location>
        <begin position="723"/>
        <end position="744"/>
    </location>
</feature>
<feature type="compositionally biased region" description="Basic residues" evidence="9">
    <location>
        <begin position="44"/>
        <end position="61"/>
    </location>
</feature>
<evidence type="ECO:0000256" key="1">
    <source>
        <dbReference type="ARBA" id="ARBA00004370"/>
    </source>
</evidence>
<evidence type="ECO:0000256" key="6">
    <source>
        <dbReference type="ARBA" id="ARBA00039097"/>
    </source>
</evidence>
<keyword evidence="5 8" id="KW-0472">Membrane</keyword>
<dbReference type="InterPro" id="IPR059000">
    <property type="entry name" value="ATPase_P-type_domA"/>
</dbReference>
<dbReference type="RefSeq" id="WP_390276304.1">
    <property type="nucleotide sequence ID" value="NZ_JBHRYH010000005.1"/>
</dbReference>
<keyword evidence="3 8" id="KW-0812">Transmembrane</keyword>
<reference evidence="12" key="1">
    <citation type="journal article" date="2019" name="Int. J. Syst. Evol. Microbiol.">
        <title>The Global Catalogue of Microorganisms (GCM) 10K type strain sequencing project: providing services to taxonomists for standard genome sequencing and annotation.</title>
        <authorList>
            <consortium name="The Broad Institute Genomics Platform"/>
            <consortium name="The Broad Institute Genome Sequencing Center for Infectious Disease"/>
            <person name="Wu L."/>
            <person name="Ma J."/>
        </authorList>
    </citation>
    <scope>NUCLEOTIDE SEQUENCE [LARGE SCALE GENOMIC DNA]</scope>
    <source>
        <strain evidence="12">KCTC 42195</strain>
    </source>
</reference>
<feature type="region of interest" description="Disordered" evidence="9">
    <location>
        <begin position="34"/>
        <end position="85"/>
    </location>
</feature>
<dbReference type="EC" id="7.2.2.12" evidence="6"/>
<evidence type="ECO:0000313" key="12">
    <source>
        <dbReference type="Proteomes" id="UP001595636"/>
    </source>
</evidence>
<dbReference type="InterPro" id="IPR027256">
    <property type="entry name" value="P-typ_ATPase_IB"/>
</dbReference>
<dbReference type="SUPFAM" id="SSF81665">
    <property type="entry name" value="Calcium ATPase, transmembrane domain M"/>
    <property type="match status" value="1"/>
</dbReference>
<dbReference type="Pfam" id="PF00122">
    <property type="entry name" value="E1-E2_ATPase"/>
    <property type="match status" value="1"/>
</dbReference>
<dbReference type="SUPFAM" id="SSF81653">
    <property type="entry name" value="Calcium ATPase, transduction domain A"/>
    <property type="match status" value="1"/>
</dbReference>
<dbReference type="PANTHER" id="PTHR48085">
    <property type="entry name" value="CADMIUM/ZINC-TRANSPORTING ATPASE HMA2-RELATED"/>
    <property type="match status" value="1"/>
</dbReference>
<comment type="similarity">
    <text evidence="2 8">Belongs to the cation transport ATPase (P-type) (TC 3.A.3) family. Type IB subfamily.</text>
</comment>
<organism evidence="11 12">
    <name type="scientific">Vogesella amnigena</name>
    <dbReference type="NCBI Taxonomy" id="1507449"/>
    <lineage>
        <taxon>Bacteria</taxon>
        <taxon>Pseudomonadati</taxon>
        <taxon>Pseudomonadota</taxon>
        <taxon>Betaproteobacteria</taxon>
        <taxon>Neisseriales</taxon>
        <taxon>Chromobacteriaceae</taxon>
        <taxon>Vogesella</taxon>
    </lineage>
</organism>
<dbReference type="InterPro" id="IPR018303">
    <property type="entry name" value="ATPase_P-typ_P_site"/>
</dbReference>
<sequence>MLQITAETTMAKCCQPGNGACQSDATLLPLQQRHDQAPEPEHDHHHHHDHHHDHAHGHGHQHAHDACDAAASVAPAAAPPAGSQPWRLAIPGMDCPTEGRMVEKALHGMAGVLRLDFNYIERTLIVHQQGASLAAVQQALAATGLAAELQRDAANLAAPAQPARWPLLVSGALALLAEALVFAGQAETGWPVVVLAAASMLLGGRSTARKGWYALKSRSLNIYFLMSLAVAGAMLLGQWPEAAMVLFLFALSERLEAMSLARAGAAVRALMALKPELAWVQQGEDWQQVAADSVAVGRMVRVRPGERVPLDGHIVSGRSDFDEAAINGESLPLAKGPGDAVFAGTINGAGLVTVQVTAAADGSLLARIIARVRDAQAGKAATQRFIDRFAAVYTPLVVALAVLFAVAAPLAGWLPWQQALYQALVLLVIACPCALVIATPVTLVSALSAAARHGMLIKGGAALETAARVRVVALDKTGTLTRGQPVLADIRCLAAVLEQHRALQLAASLEAHSTHPLARAVLQAAQQQGIALLPAEGLQELAGEGVIASIGGVRYGLGNARLAARLGLDAAALDGSEHDKRGGMLLCRDGELLATLQVADSLRPEAVAAVAALQRQGMRLLVLSGDHAAEVERIAAAAGIADAAGALLPEDKLASIRAQAGHGAVAMVGDGVNDAPALAQADLGIAMGAAGSDVALETAQVALMEDRLDKLPQLFAHARRSMAVLRANIVLALAIKAVFFVLALAGVASLWMAVFADVGASLLVIFNGLRLARAIRE</sequence>
<dbReference type="InterPro" id="IPR008250">
    <property type="entry name" value="ATPase_P-typ_transduc_dom_A_sf"/>
</dbReference>
<gene>
    <name evidence="11" type="ORF">ACFOKJ_01890</name>
</gene>
<evidence type="ECO:0000256" key="5">
    <source>
        <dbReference type="ARBA" id="ARBA00023136"/>
    </source>
</evidence>
<feature type="domain" description="P-type ATPase A" evidence="10">
    <location>
        <begin position="273"/>
        <end position="372"/>
    </location>
</feature>
<dbReference type="InterPro" id="IPR051014">
    <property type="entry name" value="Cation_Transport_ATPase_IB"/>
</dbReference>
<evidence type="ECO:0000256" key="4">
    <source>
        <dbReference type="ARBA" id="ARBA00022989"/>
    </source>
</evidence>
<dbReference type="PANTHER" id="PTHR48085:SF5">
    <property type="entry name" value="CADMIUM_ZINC-TRANSPORTING ATPASE HMA4-RELATED"/>
    <property type="match status" value="1"/>
</dbReference>
<dbReference type="EMBL" id="JBHRYH010000005">
    <property type="protein sequence ID" value="MFC3624897.1"/>
    <property type="molecule type" value="Genomic_DNA"/>
</dbReference>
<dbReference type="InterPro" id="IPR023299">
    <property type="entry name" value="ATPase_P-typ_cyto_dom_N"/>
</dbReference>
<name>A0ABV7TQ91_9NEIS</name>
<dbReference type="InterPro" id="IPR023298">
    <property type="entry name" value="ATPase_P-typ_TM_dom_sf"/>
</dbReference>
<feature type="compositionally biased region" description="Basic and acidic residues" evidence="9">
    <location>
        <begin position="34"/>
        <end position="43"/>
    </location>
</feature>
<feature type="compositionally biased region" description="Low complexity" evidence="9">
    <location>
        <begin position="68"/>
        <end position="85"/>
    </location>
</feature>
<dbReference type="Gene3D" id="2.70.150.10">
    <property type="entry name" value="Calcium-transporting ATPase, cytoplasmic transduction domain A"/>
    <property type="match status" value="1"/>
</dbReference>
<keyword evidence="8" id="KW-0067">ATP-binding</keyword>
<proteinExistence type="inferred from homology"/>
<evidence type="ECO:0000256" key="7">
    <source>
        <dbReference type="ARBA" id="ARBA00047308"/>
    </source>
</evidence>
<protein>
    <recommendedName>
        <fullName evidence="6">P-type Zn(2+) transporter</fullName>
        <ecNumber evidence="6">7.2.2.12</ecNumber>
    </recommendedName>
</protein>
<evidence type="ECO:0000256" key="2">
    <source>
        <dbReference type="ARBA" id="ARBA00006024"/>
    </source>
</evidence>
<evidence type="ECO:0000256" key="3">
    <source>
        <dbReference type="ARBA" id="ARBA00022692"/>
    </source>
</evidence>
<feature type="transmembrane region" description="Helical" evidence="8">
    <location>
        <begin position="750"/>
        <end position="769"/>
    </location>
</feature>
<dbReference type="InterPro" id="IPR036412">
    <property type="entry name" value="HAD-like_sf"/>
</dbReference>
<feature type="transmembrane region" description="Helical" evidence="8">
    <location>
        <begin position="420"/>
        <end position="447"/>
    </location>
</feature>
<keyword evidence="8" id="KW-0479">Metal-binding</keyword>
<dbReference type="PROSITE" id="PS00154">
    <property type="entry name" value="ATPASE_E1_E2"/>
    <property type="match status" value="1"/>
</dbReference>
<evidence type="ECO:0000313" key="11">
    <source>
        <dbReference type="EMBL" id="MFC3624897.1"/>
    </source>
</evidence>
<keyword evidence="8" id="KW-0547">Nucleotide-binding</keyword>
<dbReference type="InterPro" id="IPR036163">
    <property type="entry name" value="HMA_dom_sf"/>
</dbReference>
<dbReference type="NCBIfam" id="TIGR01525">
    <property type="entry name" value="ATPase-IB_hvy"/>
    <property type="match status" value="1"/>
</dbReference>